<evidence type="ECO:0000256" key="2">
    <source>
        <dbReference type="ARBA" id="ARBA00001460"/>
    </source>
</evidence>
<dbReference type="Pfam" id="PF01502">
    <property type="entry name" value="PRA-CH"/>
    <property type="match status" value="1"/>
</dbReference>
<organism evidence="14 15">
    <name type="scientific">Candidatus Buchananbacteria bacterium RIFCSPHIGHO2_01_FULL_39_8</name>
    <dbReference type="NCBI Taxonomy" id="1797533"/>
    <lineage>
        <taxon>Bacteria</taxon>
        <taxon>Candidatus Buchananiibacteriota</taxon>
    </lineage>
</organism>
<evidence type="ECO:0000313" key="15">
    <source>
        <dbReference type="Proteomes" id="UP000176241"/>
    </source>
</evidence>
<dbReference type="PANTHER" id="PTHR42945:SF1">
    <property type="entry name" value="HISTIDINE BIOSYNTHESIS BIFUNCTIONAL PROTEIN HIS7"/>
    <property type="match status" value="1"/>
</dbReference>
<protein>
    <recommendedName>
        <fullName evidence="9">Histidine biosynthesis bifunctional protein HisIE</fullName>
        <ecNumber evidence="8">3.5.4.19</ecNumber>
        <ecNumber evidence="7">3.6.1.31</ecNumber>
    </recommendedName>
</protein>
<dbReference type="STRING" id="1797533.A2731_01495"/>
<sequence>MASQKQFPNFEKRNGLLIAIIQDADTKEVLMHGFMNRAALWLTRRERTVWLWSTSQKRLWHKGETSGSVMEIRWLKADCDGDAILIGVKVGGKGDACHLERRSCFDQFISQDMITDRLIFSDVSDFFDADDSFEDTEDELTN</sequence>
<evidence type="ECO:0000256" key="12">
    <source>
        <dbReference type="ARBA" id="ARBA00023102"/>
    </source>
</evidence>
<comment type="pathway">
    <text evidence="3">Amino-acid biosynthesis; L-histidine biosynthesis; L-histidine from 5-phospho-alpha-D-ribose 1-diphosphate: step 3/9.</text>
</comment>
<feature type="domain" description="Phosphoribosyl-AMP cyclohydrolase" evidence="13">
    <location>
        <begin position="31"/>
        <end position="105"/>
    </location>
</feature>
<name>A0A1G1Y1F2_9BACT</name>
<proteinExistence type="inferred from homology"/>
<dbReference type="AlphaFoldDB" id="A0A1G1Y1F2"/>
<keyword evidence="10" id="KW-0028">Amino-acid biosynthesis</keyword>
<evidence type="ECO:0000256" key="9">
    <source>
        <dbReference type="ARBA" id="ARBA00017720"/>
    </source>
</evidence>
<evidence type="ECO:0000259" key="13">
    <source>
        <dbReference type="Pfam" id="PF01502"/>
    </source>
</evidence>
<evidence type="ECO:0000256" key="10">
    <source>
        <dbReference type="ARBA" id="ARBA00022605"/>
    </source>
</evidence>
<comment type="catalytic activity">
    <reaction evidence="1">
        <text>1-(5-phospho-beta-D-ribosyl)-5'-AMP + H2O = 1-(5-phospho-beta-D-ribosyl)-5-[(5-phospho-beta-D-ribosylamino)methylideneamino]imidazole-4-carboxamide</text>
        <dbReference type="Rhea" id="RHEA:20049"/>
        <dbReference type="ChEBI" id="CHEBI:15377"/>
        <dbReference type="ChEBI" id="CHEBI:58435"/>
        <dbReference type="ChEBI" id="CHEBI:59457"/>
        <dbReference type="EC" id="3.5.4.19"/>
    </reaction>
</comment>
<gene>
    <name evidence="14" type="ORF">A2731_01495</name>
</gene>
<comment type="similarity">
    <text evidence="5">In the C-terminal section; belongs to the PRA-PH family.</text>
</comment>
<dbReference type="Proteomes" id="UP000176241">
    <property type="component" value="Unassembled WGS sequence"/>
</dbReference>
<dbReference type="EMBL" id="MHIC01000003">
    <property type="protein sequence ID" value="OGY46128.1"/>
    <property type="molecule type" value="Genomic_DNA"/>
</dbReference>
<comment type="caution">
    <text evidence="14">The sequence shown here is derived from an EMBL/GenBank/DDBJ whole genome shotgun (WGS) entry which is preliminary data.</text>
</comment>
<dbReference type="GO" id="GO:0004636">
    <property type="term" value="F:phosphoribosyl-ATP diphosphatase activity"/>
    <property type="evidence" value="ECO:0007669"/>
    <property type="project" value="UniProtKB-EC"/>
</dbReference>
<evidence type="ECO:0000256" key="4">
    <source>
        <dbReference type="ARBA" id="ARBA00005204"/>
    </source>
</evidence>
<dbReference type="GO" id="GO:0004635">
    <property type="term" value="F:phosphoribosyl-AMP cyclohydrolase activity"/>
    <property type="evidence" value="ECO:0007669"/>
    <property type="project" value="UniProtKB-EC"/>
</dbReference>
<dbReference type="PANTHER" id="PTHR42945">
    <property type="entry name" value="HISTIDINE BIOSYNTHESIS BIFUNCTIONAL PROTEIN"/>
    <property type="match status" value="1"/>
</dbReference>
<dbReference type="InterPro" id="IPR038019">
    <property type="entry name" value="PRib_AMP_CycHydrolase_sf"/>
</dbReference>
<evidence type="ECO:0000256" key="1">
    <source>
        <dbReference type="ARBA" id="ARBA00000024"/>
    </source>
</evidence>
<dbReference type="UniPathway" id="UPA00031">
    <property type="reaction ID" value="UER00008"/>
</dbReference>
<evidence type="ECO:0000256" key="5">
    <source>
        <dbReference type="ARBA" id="ARBA00007731"/>
    </source>
</evidence>
<comment type="catalytic activity">
    <reaction evidence="2">
        <text>1-(5-phospho-beta-D-ribosyl)-ATP + H2O = 1-(5-phospho-beta-D-ribosyl)-5'-AMP + diphosphate + H(+)</text>
        <dbReference type="Rhea" id="RHEA:22828"/>
        <dbReference type="ChEBI" id="CHEBI:15377"/>
        <dbReference type="ChEBI" id="CHEBI:15378"/>
        <dbReference type="ChEBI" id="CHEBI:33019"/>
        <dbReference type="ChEBI" id="CHEBI:59457"/>
        <dbReference type="ChEBI" id="CHEBI:73183"/>
        <dbReference type="EC" id="3.6.1.31"/>
    </reaction>
</comment>
<dbReference type="SUPFAM" id="SSF141734">
    <property type="entry name" value="HisI-like"/>
    <property type="match status" value="1"/>
</dbReference>
<evidence type="ECO:0000256" key="7">
    <source>
        <dbReference type="ARBA" id="ARBA00012414"/>
    </source>
</evidence>
<evidence type="ECO:0000256" key="6">
    <source>
        <dbReference type="ARBA" id="ARBA00008299"/>
    </source>
</evidence>
<dbReference type="EC" id="3.5.4.19" evidence="8"/>
<comment type="pathway">
    <text evidence="4">Amino-acid biosynthesis; L-histidine biosynthesis; L-histidine from 5-phospho-alpha-D-ribose 1-diphosphate: step 2/9.</text>
</comment>
<dbReference type="EC" id="3.6.1.31" evidence="7"/>
<evidence type="ECO:0000256" key="8">
    <source>
        <dbReference type="ARBA" id="ARBA00012721"/>
    </source>
</evidence>
<evidence type="ECO:0000313" key="14">
    <source>
        <dbReference type="EMBL" id="OGY46128.1"/>
    </source>
</evidence>
<dbReference type="GO" id="GO:0000105">
    <property type="term" value="P:L-histidine biosynthetic process"/>
    <property type="evidence" value="ECO:0007669"/>
    <property type="project" value="UniProtKB-UniPathway"/>
</dbReference>
<keyword evidence="11" id="KW-0378">Hydrolase</keyword>
<dbReference type="Gene3D" id="3.10.20.810">
    <property type="entry name" value="Phosphoribosyl-AMP cyclohydrolase"/>
    <property type="match status" value="1"/>
</dbReference>
<evidence type="ECO:0000256" key="3">
    <source>
        <dbReference type="ARBA" id="ARBA00005169"/>
    </source>
</evidence>
<evidence type="ECO:0000256" key="11">
    <source>
        <dbReference type="ARBA" id="ARBA00022801"/>
    </source>
</evidence>
<reference evidence="14 15" key="1">
    <citation type="journal article" date="2016" name="Nat. Commun.">
        <title>Thousands of microbial genomes shed light on interconnected biogeochemical processes in an aquifer system.</title>
        <authorList>
            <person name="Anantharaman K."/>
            <person name="Brown C.T."/>
            <person name="Hug L.A."/>
            <person name="Sharon I."/>
            <person name="Castelle C.J."/>
            <person name="Probst A.J."/>
            <person name="Thomas B.C."/>
            <person name="Singh A."/>
            <person name="Wilkins M.J."/>
            <person name="Karaoz U."/>
            <person name="Brodie E.L."/>
            <person name="Williams K.H."/>
            <person name="Hubbard S.S."/>
            <person name="Banfield J.F."/>
        </authorList>
    </citation>
    <scope>NUCLEOTIDE SEQUENCE [LARGE SCALE GENOMIC DNA]</scope>
</reference>
<comment type="similarity">
    <text evidence="6">In the N-terminal section; belongs to the PRA-CH family.</text>
</comment>
<dbReference type="InterPro" id="IPR002496">
    <property type="entry name" value="PRib_AMP_CycHydrolase_dom"/>
</dbReference>
<dbReference type="FunFam" id="3.10.20.810:FF:000001">
    <property type="entry name" value="Histidine biosynthesis bifunctional protein HisIE"/>
    <property type="match status" value="1"/>
</dbReference>
<keyword evidence="12" id="KW-0368">Histidine biosynthesis</keyword>
<accession>A0A1G1Y1F2</accession>